<evidence type="ECO:0000256" key="1">
    <source>
        <dbReference type="SAM" id="MobiDB-lite"/>
    </source>
</evidence>
<accession>A0A138ZY96</accession>
<evidence type="ECO:0000313" key="3">
    <source>
        <dbReference type="Proteomes" id="UP000070544"/>
    </source>
</evidence>
<feature type="compositionally biased region" description="Pro residues" evidence="1">
    <location>
        <begin position="97"/>
        <end position="107"/>
    </location>
</feature>
<proteinExistence type="predicted"/>
<protein>
    <submittedName>
        <fullName evidence="2">Uncharacterized protein</fullName>
    </submittedName>
</protein>
<dbReference type="Proteomes" id="UP000070544">
    <property type="component" value="Unassembled WGS sequence"/>
</dbReference>
<reference evidence="2 3" key="1">
    <citation type="journal article" date="2015" name="Genome Biol. Evol.">
        <title>Phylogenomic analyses indicate that early fungi evolved digesting cell walls of algal ancestors of land plants.</title>
        <authorList>
            <person name="Chang Y."/>
            <person name="Wang S."/>
            <person name="Sekimoto S."/>
            <person name="Aerts A.L."/>
            <person name="Choi C."/>
            <person name="Clum A."/>
            <person name="LaButti K.M."/>
            <person name="Lindquist E.A."/>
            <person name="Yee Ngan C."/>
            <person name="Ohm R.A."/>
            <person name="Salamov A.A."/>
            <person name="Grigoriev I.V."/>
            <person name="Spatafora J.W."/>
            <person name="Berbee M.L."/>
        </authorList>
    </citation>
    <scope>NUCLEOTIDE SEQUENCE [LARGE SCALE GENOMIC DNA]</scope>
    <source>
        <strain evidence="2 3">JEL478</strain>
    </source>
</reference>
<feature type="compositionally biased region" description="Low complexity" evidence="1">
    <location>
        <begin position="201"/>
        <end position="224"/>
    </location>
</feature>
<feature type="region of interest" description="Disordered" evidence="1">
    <location>
        <begin position="189"/>
        <end position="224"/>
    </location>
</feature>
<feature type="region of interest" description="Disordered" evidence="1">
    <location>
        <begin position="86"/>
        <end position="118"/>
    </location>
</feature>
<dbReference type="AlphaFoldDB" id="A0A138ZY96"/>
<gene>
    <name evidence="2" type="ORF">M427DRAFT_230579</name>
</gene>
<keyword evidence="3" id="KW-1185">Reference proteome</keyword>
<sequence length="224" mass="23599">MVRVTRRIRVHALCVCAGARSRSCAHGAGKLATGAGAAGGRTAKGGRPHLAGALRENNHQLRCAVIAAEHCAAQTLGRRKVLLPRNTHHQHHDDPPPKTTPPLPAPSNPTIRHSQPRSCGTNTVELLLGQCRRVPKTPVKGTEHPTARTVTATELSSGQKVPLSVSKNVQNGTVPNSWHHLRRRTPLMPTSTPATPLALGPSVPTATPTSTTTHAPTVVGQVPS</sequence>
<organism evidence="2 3">
    <name type="scientific">Gonapodya prolifera (strain JEL478)</name>
    <name type="common">Monoblepharis prolifera</name>
    <dbReference type="NCBI Taxonomy" id="1344416"/>
    <lineage>
        <taxon>Eukaryota</taxon>
        <taxon>Fungi</taxon>
        <taxon>Fungi incertae sedis</taxon>
        <taxon>Chytridiomycota</taxon>
        <taxon>Chytridiomycota incertae sedis</taxon>
        <taxon>Monoblepharidomycetes</taxon>
        <taxon>Monoblepharidales</taxon>
        <taxon>Gonapodyaceae</taxon>
        <taxon>Gonapodya</taxon>
    </lineage>
</organism>
<evidence type="ECO:0000313" key="2">
    <source>
        <dbReference type="EMBL" id="KXS09464.1"/>
    </source>
</evidence>
<dbReference type="EMBL" id="KQ965864">
    <property type="protein sequence ID" value="KXS09464.1"/>
    <property type="molecule type" value="Genomic_DNA"/>
</dbReference>
<name>A0A138ZY96_GONPJ</name>